<evidence type="ECO:0000256" key="4">
    <source>
        <dbReference type="PIRSR" id="PIRSR600898-1"/>
    </source>
</evidence>
<gene>
    <name evidence="5" type="ORF">FBUS_07377</name>
</gene>
<evidence type="ECO:0000313" key="5">
    <source>
        <dbReference type="EMBL" id="KAA0183639.1"/>
    </source>
</evidence>
<dbReference type="GO" id="GO:0033754">
    <property type="term" value="F:indoleamine 2,3-dioxygenase activity"/>
    <property type="evidence" value="ECO:0007669"/>
    <property type="project" value="TreeGrafter"/>
</dbReference>
<dbReference type="GO" id="GO:0004833">
    <property type="term" value="F:L-tryptophan 2,3-dioxygenase activity"/>
    <property type="evidence" value="ECO:0007669"/>
    <property type="project" value="TreeGrafter"/>
</dbReference>
<name>A0A8E0VDW2_9TREM</name>
<dbReference type="GO" id="GO:0046872">
    <property type="term" value="F:metal ion binding"/>
    <property type="evidence" value="ECO:0007669"/>
    <property type="project" value="UniProtKB-KW"/>
</dbReference>
<evidence type="ECO:0000256" key="1">
    <source>
        <dbReference type="ARBA" id="ARBA00007119"/>
    </source>
</evidence>
<dbReference type="SUPFAM" id="SSF140959">
    <property type="entry name" value="Indolic compounds 2,3-dioxygenase-like"/>
    <property type="match status" value="1"/>
</dbReference>
<dbReference type="InterPro" id="IPR000898">
    <property type="entry name" value="Indolamine_dOase"/>
</dbReference>
<dbReference type="OrthoDB" id="10262710at2759"/>
<dbReference type="AlphaFoldDB" id="A0A8E0VDW2"/>
<dbReference type="GO" id="GO:0005737">
    <property type="term" value="C:cytoplasm"/>
    <property type="evidence" value="ECO:0007669"/>
    <property type="project" value="TreeGrafter"/>
</dbReference>
<comment type="similarity">
    <text evidence="1">Belongs to the indoleamine 2,3-dioxygenase family.</text>
</comment>
<dbReference type="EMBL" id="LUCM01011648">
    <property type="protein sequence ID" value="KAA0183639.1"/>
    <property type="molecule type" value="Genomic_DNA"/>
</dbReference>
<keyword evidence="3 4" id="KW-0408">Iron</keyword>
<evidence type="ECO:0000256" key="2">
    <source>
        <dbReference type="ARBA" id="ARBA00022723"/>
    </source>
</evidence>
<dbReference type="PANTHER" id="PTHR28657">
    <property type="entry name" value="INDOLEAMINE 2,3-DIOXYGENASE"/>
    <property type="match status" value="1"/>
</dbReference>
<proteinExistence type="inferred from homology"/>
<keyword evidence="4" id="KW-0349">Heme</keyword>
<dbReference type="GO" id="GO:0034354">
    <property type="term" value="P:'de novo' NAD+ biosynthetic process from L-tryptophan"/>
    <property type="evidence" value="ECO:0007669"/>
    <property type="project" value="TreeGrafter"/>
</dbReference>
<sequence>MQPIGAYRLFKQTGAVLENPVSLLPSYYEPWNRLAEAIGELCEANRLREFIKMMPLLEFDFPLTYEELRFAHKILAFAASTYIWSTGEKDAPKVLPAPISVPLVAVSLETGIPPILTHQDLVLCNCATSANETAPDVLNQPTQHKSWKHFIGLSGLIEISFAPIFSLISDIVDAQNPLNEDVVISCLTEMRDVMDNTTNKMSIFFERLDSTEFYKHLRPIMCGWNRKPIQNGLIFEGVTRKFLDQHSNSSAMEAVKINANEGRKSEWTKINCIGANAAQSICLQALDTLLEIRHEPKNNEFFHTMRKYMIPEHRSFLRDLKSHNNLAQIVRTSNSKELRIAFNNCVESLRQFRDKHLQLVVEFIEKPATRVSAKVKTLESTGTGGQALRNFLLSVRNSHSSIE</sequence>
<dbReference type="PANTHER" id="PTHR28657:SF5">
    <property type="entry name" value="INDOLEAMINE 2,3-DIOXYGENASE"/>
    <property type="match status" value="1"/>
</dbReference>
<organism evidence="5 6">
    <name type="scientific">Fasciolopsis buskii</name>
    <dbReference type="NCBI Taxonomy" id="27845"/>
    <lineage>
        <taxon>Eukaryota</taxon>
        <taxon>Metazoa</taxon>
        <taxon>Spiralia</taxon>
        <taxon>Lophotrochozoa</taxon>
        <taxon>Platyhelminthes</taxon>
        <taxon>Trematoda</taxon>
        <taxon>Digenea</taxon>
        <taxon>Plagiorchiida</taxon>
        <taxon>Echinostomata</taxon>
        <taxon>Echinostomatoidea</taxon>
        <taxon>Fasciolidae</taxon>
        <taxon>Fasciolopsis</taxon>
    </lineage>
</organism>
<accession>A0A8E0VDW2</accession>
<dbReference type="Pfam" id="PF01231">
    <property type="entry name" value="IDO"/>
    <property type="match status" value="1"/>
</dbReference>
<dbReference type="Gene3D" id="1.20.58.480">
    <property type="match status" value="1"/>
</dbReference>
<keyword evidence="6" id="KW-1185">Reference proteome</keyword>
<reference evidence="5" key="1">
    <citation type="submission" date="2019-05" db="EMBL/GenBank/DDBJ databases">
        <title>Annotation for the trematode Fasciolopsis buski.</title>
        <authorList>
            <person name="Choi Y.-J."/>
        </authorList>
    </citation>
    <scope>NUCLEOTIDE SEQUENCE</scope>
    <source>
        <strain evidence="5">HT</strain>
        <tissue evidence="5">Whole worm</tissue>
    </source>
</reference>
<comment type="caution">
    <text evidence="5">The sequence shown here is derived from an EMBL/GenBank/DDBJ whole genome shotgun (WGS) entry which is preliminary data.</text>
</comment>
<feature type="binding site" description="proximal binding residue" evidence="4">
    <location>
        <position position="356"/>
    </location>
    <ligand>
        <name>heme b</name>
        <dbReference type="ChEBI" id="CHEBI:60344"/>
    </ligand>
    <ligandPart>
        <name>Fe</name>
        <dbReference type="ChEBI" id="CHEBI:18248"/>
    </ligandPart>
</feature>
<dbReference type="GO" id="GO:0020037">
    <property type="term" value="F:heme binding"/>
    <property type="evidence" value="ECO:0007669"/>
    <property type="project" value="InterPro"/>
</dbReference>
<dbReference type="Proteomes" id="UP000728185">
    <property type="component" value="Unassembled WGS sequence"/>
</dbReference>
<dbReference type="InterPro" id="IPR037217">
    <property type="entry name" value="Trp/Indoleamine_2_3_dOase-like"/>
</dbReference>
<evidence type="ECO:0000256" key="3">
    <source>
        <dbReference type="ARBA" id="ARBA00023004"/>
    </source>
</evidence>
<dbReference type="GO" id="GO:0019441">
    <property type="term" value="P:L-tryptophan catabolic process to kynurenine"/>
    <property type="evidence" value="ECO:0007669"/>
    <property type="project" value="InterPro"/>
</dbReference>
<evidence type="ECO:0000313" key="6">
    <source>
        <dbReference type="Proteomes" id="UP000728185"/>
    </source>
</evidence>
<keyword evidence="2 4" id="KW-0479">Metal-binding</keyword>
<protein>
    <submittedName>
        <fullName evidence="5">Indoleamine 2 3-dioxygenase</fullName>
    </submittedName>
</protein>